<comment type="caution">
    <text evidence="1">The sequence shown here is derived from an EMBL/GenBank/DDBJ whole genome shotgun (WGS) entry which is preliminary data.</text>
</comment>
<proteinExistence type="predicted"/>
<dbReference type="GO" id="GO:0003700">
    <property type="term" value="F:DNA-binding transcription factor activity"/>
    <property type="evidence" value="ECO:0007669"/>
    <property type="project" value="InterPro"/>
</dbReference>
<organism evidence="1 2">
    <name type="scientific">Gracilibacillus thailandensis</name>
    <dbReference type="NCBI Taxonomy" id="563735"/>
    <lineage>
        <taxon>Bacteria</taxon>
        <taxon>Bacillati</taxon>
        <taxon>Bacillota</taxon>
        <taxon>Bacilli</taxon>
        <taxon>Bacillales</taxon>
        <taxon>Bacillaceae</taxon>
        <taxon>Gracilibacillus</taxon>
    </lineage>
</organism>
<dbReference type="AlphaFoldDB" id="A0A6N7QUG3"/>
<sequence>MRIPFLQTTNSSTDMMVFRAFIETHQKVVFQLCYLLVGNKTLAEKTASDVFVQMYRHNRFQEVDRFSRIALYQYLHGHVQNSLIKKENLIRKDSNFQQELLGQPIFYILLLPIIDRFIFGLTYICSLSINEITEILAISKQQVQASLQQSRELLVEMLDENNTERYYEVLC</sequence>
<name>A0A6N7QUG3_9BACI</name>
<gene>
    <name evidence="1" type="ORF">GH885_00180</name>
</gene>
<evidence type="ECO:0008006" key="3">
    <source>
        <dbReference type="Google" id="ProtNLM"/>
    </source>
</evidence>
<evidence type="ECO:0000313" key="2">
    <source>
        <dbReference type="Proteomes" id="UP000435187"/>
    </source>
</evidence>
<dbReference type="InterPro" id="IPR013325">
    <property type="entry name" value="RNA_pol_sigma_r2"/>
</dbReference>
<protein>
    <recommendedName>
        <fullName evidence="3">Sigma-70 family RNA polymerase sigma factor</fullName>
    </recommendedName>
</protein>
<keyword evidence="2" id="KW-1185">Reference proteome</keyword>
<dbReference type="InterPro" id="IPR036388">
    <property type="entry name" value="WH-like_DNA-bd_sf"/>
</dbReference>
<evidence type="ECO:0000313" key="1">
    <source>
        <dbReference type="EMBL" id="MRI64762.1"/>
    </source>
</evidence>
<dbReference type="Gene3D" id="1.10.10.10">
    <property type="entry name" value="Winged helix-like DNA-binding domain superfamily/Winged helix DNA-binding domain"/>
    <property type="match status" value="1"/>
</dbReference>
<dbReference type="RefSeq" id="WP_153833660.1">
    <property type="nucleotide sequence ID" value="NZ_JBHUMW010000007.1"/>
</dbReference>
<dbReference type="SUPFAM" id="SSF88946">
    <property type="entry name" value="Sigma2 domain of RNA polymerase sigma factors"/>
    <property type="match status" value="1"/>
</dbReference>
<dbReference type="Gene3D" id="1.10.1740.10">
    <property type="match status" value="1"/>
</dbReference>
<dbReference type="InterPro" id="IPR013324">
    <property type="entry name" value="RNA_pol_sigma_r3/r4-like"/>
</dbReference>
<accession>A0A6N7QUG3</accession>
<reference evidence="1 2" key="1">
    <citation type="submission" date="2019-10" db="EMBL/GenBank/DDBJ databases">
        <title>Gracilibacillus salitolerans sp. nov., a moderate halophile isolated from a saline soil in northwest China.</title>
        <authorList>
            <person name="Gan L."/>
        </authorList>
    </citation>
    <scope>NUCLEOTIDE SEQUENCE [LARGE SCALE GENOMIC DNA]</scope>
    <source>
        <strain evidence="1 2">TP2-8</strain>
    </source>
</reference>
<dbReference type="SUPFAM" id="SSF88659">
    <property type="entry name" value="Sigma3 and sigma4 domains of RNA polymerase sigma factors"/>
    <property type="match status" value="1"/>
</dbReference>
<dbReference type="Proteomes" id="UP000435187">
    <property type="component" value="Unassembled WGS sequence"/>
</dbReference>
<dbReference type="GO" id="GO:0006352">
    <property type="term" value="P:DNA-templated transcription initiation"/>
    <property type="evidence" value="ECO:0007669"/>
    <property type="project" value="InterPro"/>
</dbReference>
<dbReference type="EMBL" id="WJEE01000001">
    <property type="protein sequence ID" value="MRI64762.1"/>
    <property type="molecule type" value="Genomic_DNA"/>
</dbReference>